<feature type="region of interest" description="Disordered" evidence="1">
    <location>
        <begin position="44"/>
        <end position="80"/>
    </location>
</feature>
<name>A0A1K1SFH2_9BACT</name>
<evidence type="ECO:0000313" key="2">
    <source>
        <dbReference type="EMBL" id="SFW83129.1"/>
    </source>
</evidence>
<evidence type="ECO:0000256" key="1">
    <source>
        <dbReference type="SAM" id="MobiDB-lite"/>
    </source>
</evidence>
<organism evidence="2 3">
    <name type="scientific">Chitinophaga sancti</name>
    <dbReference type="NCBI Taxonomy" id="1004"/>
    <lineage>
        <taxon>Bacteria</taxon>
        <taxon>Pseudomonadati</taxon>
        <taxon>Bacteroidota</taxon>
        <taxon>Chitinophagia</taxon>
        <taxon>Chitinophagales</taxon>
        <taxon>Chitinophagaceae</taxon>
        <taxon>Chitinophaga</taxon>
    </lineage>
</organism>
<dbReference type="EMBL" id="FPIZ01000022">
    <property type="protein sequence ID" value="SFW83129.1"/>
    <property type="molecule type" value="Genomic_DNA"/>
</dbReference>
<gene>
    <name evidence="2" type="ORF">SAMN05661012_05348</name>
</gene>
<accession>A0A1K1SFH2</accession>
<dbReference type="AlphaFoldDB" id="A0A1K1SFH2"/>
<evidence type="ECO:0000313" key="3">
    <source>
        <dbReference type="Proteomes" id="UP000183788"/>
    </source>
</evidence>
<dbReference type="Proteomes" id="UP000183788">
    <property type="component" value="Unassembled WGS sequence"/>
</dbReference>
<proteinExistence type="predicted"/>
<protein>
    <submittedName>
        <fullName evidence="2">Uncharacterized protein</fullName>
    </submittedName>
</protein>
<sequence length="80" mass="9394">MKNSLRHITINKKSFCKIAKAFFKKRIYKFISKLSSFKRRLLPKPNSQKNYFLPKDSSPKPFLPQPNIPKTILSQKPSKT</sequence>
<reference evidence="2 3" key="1">
    <citation type="submission" date="2016-11" db="EMBL/GenBank/DDBJ databases">
        <authorList>
            <person name="Jaros S."/>
            <person name="Januszkiewicz K."/>
            <person name="Wedrychowicz H."/>
        </authorList>
    </citation>
    <scope>NUCLEOTIDE SEQUENCE [LARGE SCALE GENOMIC DNA]</scope>
    <source>
        <strain evidence="2 3">DSM 784</strain>
    </source>
</reference>